<dbReference type="Proteomes" id="UP000253729">
    <property type="component" value="Unassembled WGS sequence"/>
</dbReference>
<keyword evidence="3" id="KW-1185">Reference proteome</keyword>
<feature type="region of interest" description="Disordered" evidence="1">
    <location>
        <begin position="1"/>
        <end position="22"/>
    </location>
</feature>
<evidence type="ECO:0000313" key="2">
    <source>
        <dbReference type="EMBL" id="RDH30852.1"/>
    </source>
</evidence>
<proteinExistence type="predicted"/>
<feature type="compositionally biased region" description="Polar residues" evidence="1">
    <location>
        <begin position="11"/>
        <end position="21"/>
    </location>
</feature>
<accession>A0A3F3PVT1</accession>
<dbReference type="GeneID" id="38140346"/>
<reference evidence="2 3" key="1">
    <citation type="submission" date="2018-07" db="EMBL/GenBank/DDBJ databases">
        <title>The genomes of Aspergillus section Nigri reveals drivers in fungal speciation.</title>
        <authorList>
            <consortium name="DOE Joint Genome Institute"/>
            <person name="Vesth T.C."/>
            <person name="Nybo J."/>
            <person name="Theobald S."/>
            <person name="Brandl J."/>
            <person name="Frisvad J.C."/>
            <person name="Nielsen K.F."/>
            <person name="Lyhne E.K."/>
            <person name="Kogle M.E."/>
            <person name="Kuo A."/>
            <person name="Riley R."/>
            <person name="Clum A."/>
            <person name="Nolan M."/>
            <person name="Lipzen A."/>
            <person name="Salamov A."/>
            <person name="Henrissat B."/>
            <person name="Wiebenga A."/>
            <person name="De vries R.P."/>
            <person name="Grigoriev I.V."/>
            <person name="Mortensen U.H."/>
            <person name="Andersen M.R."/>
            <person name="Baker S.E."/>
        </authorList>
    </citation>
    <scope>NUCLEOTIDE SEQUENCE [LARGE SCALE GENOMIC DNA]</scope>
    <source>
        <strain evidence="2 3">CBS 139.54b</strain>
    </source>
</reference>
<dbReference type="AlphaFoldDB" id="A0A3F3PVT1"/>
<dbReference type="EMBL" id="KZ852058">
    <property type="protein sequence ID" value="RDH30852.1"/>
    <property type="molecule type" value="Genomic_DNA"/>
</dbReference>
<sequence length="106" mass="12257">MATEPDRNHFDTTSCESTVVGESNHKSLEEPVIFAVKPAEFDKPTKKWIVKVYYEHELSLDDYEIEEIQSGIPESKDSLVEVIIRYRGDNIWVTVPRQYVAARELV</sequence>
<dbReference type="RefSeq" id="XP_026623874.1">
    <property type="nucleotide sequence ID" value="XM_026771990.1"/>
</dbReference>
<name>A0A3F3PVT1_9EURO</name>
<organism evidence="2 3">
    <name type="scientific">Aspergillus welwitschiae</name>
    <dbReference type="NCBI Taxonomy" id="1341132"/>
    <lineage>
        <taxon>Eukaryota</taxon>
        <taxon>Fungi</taxon>
        <taxon>Dikarya</taxon>
        <taxon>Ascomycota</taxon>
        <taxon>Pezizomycotina</taxon>
        <taxon>Eurotiomycetes</taxon>
        <taxon>Eurotiomycetidae</taxon>
        <taxon>Eurotiales</taxon>
        <taxon>Aspergillaceae</taxon>
        <taxon>Aspergillus</taxon>
        <taxon>Aspergillus subgen. Circumdati</taxon>
    </lineage>
</organism>
<feature type="compositionally biased region" description="Basic and acidic residues" evidence="1">
    <location>
        <begin position="1"/>
        <end position="10"/>
    </location>
</feature>
<evidence type="ECO:0000313" key="3">
    <source>
        <dbReference type="Proteomes" id="UP000253729"/>
    </source>
</evidence>
<evidence type="ECO:0000256" key="1">
    <source>
        <dbReference type="SAM" id="MobiDB-lite"/>
    </source>
</evidence>
<protein>
    <submittedName>
        <fullName evidence="2">Uncharacterized protein</fullName>
    </submittedName>
</protein>
<gene>
    <name evidence="2" type="ORF">BDQ94DRAFT_172619</name>
</gene>